<dbReference type="OrthoDB" id="9793039at2"/>
<evidence type="ECO:0000259" key="1">
    <source>
        <dbReference type="PROSITE" id="PS51819"/>
    </source>
</evidence>
<dbReference type="Pfam" id="PF00903">
    <property type="entry name" value="Glyoxalase"/>
    <property type="match status" value="1"/>
</dbReference>
<evidence type="ECO:0000313" key="2">
    <source>
        <dbReference type="EMBL" id="RNB52415.1"/>
    </source>
</evidence>
<sequence length="149" mass="15227">MANLVVHFEIHATEPQRLIGFYSGLFGWKFVQFGDMPYWSIDTGDGAIGNVEGAAGMGINGGLTQREGPAPEAGAPVNGCNMVVGIDGSVDKLMGIAEELGATEAMAATDMPGVGRVGYLHDPDGNLFGLISPVMSDGSNTMGPGAPAA</sequence>
<accession>A0A3M8APH4</accession>
<feature type="domain" description="VOC" evidence="1">
    <location>
        <begin position="4"/>
        <end position="133"/>
    </location>
</feature>
<dbReference type="InterPro" id="IPR004360">
    <property type="entry name" value="Glyas_Fos-R_dOase_dom"/>
</dbReference>
<reference evidence="2 3" key="1">
    <citation type="submission" date="2018-10" db="EMBL/GenBank/DDBJ databases">
        <title>Isolation, diversity and antibacterial activity of antinobacteria from the wheat rhizosphere soil.</title>
        <authorList>
            <person name="Sun T."/>
        </authorList>
    </citation>
    <scope>NUCLEOTIDE SEQUENCE [LARGE SCALE GENOMIC DNA]</scope>
    <source>
        <strain evidence="2 3">SJ-23</strain>
    </source>
</reference>
<dbReference type="InterPro" id="IPR037523">
    <property type="entry name" value="VOC_core"/>
</dbReference>
<name>A0A3M8APH4_9MICO</name>
<dbReference type="EMBL" id="RHHB01000001">
    <property type="protein sequence ID" value="RNB52415.1"/>
    <property type="molecule type" value="Genomic_DNA"/>
</dbReference>
<dbReference type="PROSITE" id="PS51819">
    <property type="entry name" value="VOC"/>
    <property type="match status" value="1"/>
</dbReference>
<protein>
    <submittedName>
        <fullName evidence="2">VOC family protein</fullName>
    </submittedName>
</protein>
<dbReference type="RefSeq" id="WP_122935251.1">
    <property type="nucleotide sequence ID" value="NZ_JBHSNT010000007.1"/>
</dbReference>
<evidence type="ECO:0000313" key="3">
    <source>
        <dbReference type="Proteomes" id="UP000275048"/>
    </source>
</evidence>
<dbReference type="AlphaFoldDB" id="A0A3M8APH4"/>
<dbReference type="Gene3D" id="3.10.180.10">
    <property type="entry name" value="2,3-Dihydroxybiphenyl 1,2-Dioxygenase, domain 1"/>
    <property type="match status" value="1"/>
</dbReference>
<organism evidence="2 3">
    <name type="scientific">Agromyces tardus</name>
    <dbReference type="NCBI Taxonomy" id="2583849"/>
    <lineage>
        <taxon>Bacteria</taxon>
        <taxon>Bacillati</taxon>
        <taxon>Actinomycetota</taxon>
        <taxon>Actinomycetes</taxon>
        <taxon>Micrococcales</taxon>
        <taxon>Microbacteriaceae</taxon>
        <taxon>Agromyces</taxon>
    </lineage>
</organism>
<dbReference type="InterPro" id="IPR029068">
    <property type="entry name" value="Glyas_Bleomycin-R_OHBP_Dase"/>
</dbReference>
<dbReference type="SUPFAM" id="SSF54593">
    <property type="entry name" value="Glyoxalase/Bleomycin resistance protein/Dihydroxybiphenyl dioxygenase"/>
    <property type="match status" value="1"/>
</dbReference>
<proteinExistence type="predicted"/>
<gene>
    <name evidence="2" type="ORF">EDM22_01575</name>
</gene>
<keyword evidence="3" id="KW-1185">Reference proteome</keyword>
<comment type="caution">
    <text evidence="2">The sequence shown here is derived from an EMBL/GenBank/DDBJ whole genome shotgun (WGS) entry which is preliminary data.</text>
</comment>
<dbReference type="Proteomes" id="UP000275048">
    <property type="component" value="Unassembled WGS sequence"/>
</dbReference>